<comment type="similarity">
    <text evidence="1">Belongs to the UPF0401 family.</text>
</comment>
<geneLocation type="plasmid" evidence="3">
    <name>pUJ-84KPC</name>
</geneLocation>
<keyword evidence="3" id="KW-0614">Plasmid</keyword>
<feature type="compositionally biased region" description="Polar residues" evidence="2">
    <location>
        <begin position="74"/>
        <end position="84"/>
    </location>
</feature>
<dbReference type="Pfam" id="PF06006">
    <property type="entry name" value="DUF905"/>
    <property type="match status" value="1"/>
</dbReference>
<dbReference type="AlphaFoldDB" id="A0A2P1BPY5"/>
<sequence>MQGLLQEKTMTDNTNTLLKCLADGSFTREQATAVAEQFQNVTIEDDQGTHFRLVVRRDGEMIWRGGILKKGPPTGSTATSNSMASVKRSNEVRRRRVGDYPADNH</sequence>
<dbReference type="SUPFAM" id="SSF54786">
    <property type="entry name" value="YcfA/nrd intein domain"/>
    <property type="match status" value="1"/>
</dbReference>
<organism evidence="3">
    <name type="scientific">Klebsiella pneumoniae</name>
    <dbReference type="NCBI Taxonomy" id="573"/>
    <lineage>
        <taxon>Bacteria</taxon>
        <taxon>Pseudomonadati</taxon>
        <taxon>Pseudomonadota</taxon>
        <taxon>Gammaproteobacteria</taxon>
        <taxon>Enterobacterales</taxon>
        <taxon>Enterobacteriaceae</taxon>
        <taxon>Klebsiella/Raoultella group</taxon>
        <taxon>Klebsiella</taxon>
        <taxon>Klebsiella pneumoniae complex</taxon>
    </lineage>
</organism>
<proteinExistence type="inferred from homology"/>
<protein>
    <recommendedName>
        <fullName evidence="4">DUF905 domain-containing protein</fullName>
    </recommendedName>
</protein>
<dbReference type="Gene3D" id="3.30.160.130">
    <property type="entry name" value="ykff protein like domains"/>
    <property type="match status" value="1"/>
</dbReference>
<evidence type="ECO:0000313" key="3">
    <source>
        <dbReference type="EMBL" id="AVI43814.1"/>
    </source>
</evidence>
<evidence type="ECO:0000256" key="1">
    <source>
        <dbReference type="ARBA" id="ARBA00007059"/>
    </source>
</evidence>
<dbReference type="EMBL" id="MG700550">
    <property type="protein sequence ID" value="AVI43814.1"/>
    <property type="molecule type" value="Genomic_DNA"/>
</dbReference>
<accession>A0A2P1BPY5</accession>
<name>A0A2P1BPY5_KLEPN</name>
<reference evidence="3" key="1">
    <citation type="submission" date="2017-12" db="EMBL/GenBank/DDBJ databases">
        <title>Insights into the successfully spreading KPC-encoding IncII plasmids.</title>
        <authorList>
            <person name="Brandt C."/>
            <person name="Pletz M.W."/>
            <person name="Makarewicz O."/>
        </authorList>
    </citation>
    <scope>NUCLEOTIDE SEQUENCE</scope>
    <source>
        <strain evidence="3">St015788/2</strain>
        <plasmid evidence="3">pUJ-84KPC</plasmid>
    </source>
</reference>
<evidence type="ECO:0008006" key="4">
    <source>
        <dbReference type="Google" id="ProtNLM"/>
    </source>
</evidence>
<dbReference type="InterPro" id="IPR038612">
    <property type="entry name" value="YkfF-like_sf"/>
</dbReference>
<dbReference type="InterPro" id="IPR009253">
    <property type="entry name" value="DUF905"/>
</dbReference>
<feature type="region of interest" description="Disordered" evidence="2">
    <location>
        <begin position="65"/>
        <end position="105"/>
    </location>
</feature>
<evidence type="ECO:0000256" key="2">
    <source>
        <dbReference type="SAM" id="MobiDB-lite"/>
    </source>
</evidence>